<dbReference type="OrthoDB" id="5775647at2759"/>
<keyword evidence="3" id="KW-0238">DNA-binding</keyword>
<evidence type="ECO:0000256" key="3">
    <source>
        <dbReference type="ARBA" id="ARBA00023125"/>
    </source>
</evidence>
<evidence type="ECO:0000256" key="2">
    <source>
        <dbReference type="ARBA" id="ARBA00023015"/>
    </source>
</evidence>
<evidence type="ECO:0000256" key="6">
    <source>
        <dbReference type="ARBA" id="ARBA00023242"/>
    </source>
</evidence>
<dbReference type="PROSITE" id="PS50152">
    <property type="entry name" value="25A_SYNTH_3"/>
    <property type="match status" value="1"/>
</dbReference>
<accession>A0A177AVG8</accession>
<dbReference type="PANTHER" id="PTHR46447">
    <property type="entry name" value="INTERLEUKIN ENHANCER-BINDING FACTOR"/>
    <property type="match status" value="1"/>
</dbReference>
<dbReference type="InterPro" id="IPR043519">
    <property type="entry name" value="NT_sf"/>
</dbReference>
<keyword evidence="5" id="KW-0804">Transcription</keyword>
<dbReference type="GO" id="GO:0003677">
    <property type="term" value="F:DNA binding"/>
    <property type="evidence" value="ECO:0007669"/>
    <property type="project" value="UniProtKB-KW"/>
</dbReference>
<keyword evidence="9" id="KW-1185">Reference proteome</keyword>
<evidence type="ECO:0000256" key="5">
    <source>
        <dbReference type="ARBA" id="ARBA00023163"/>
    </source>
</evidence>
<name>A0A177AVG8_9BILA</name>
<evidence type="ECO:0000313" key="9">
    <source>
        <dbReference type="Proteomes" id="UP000078046"/>
    </source>
</evidence>
<proteinExistence type="predicted"/>
<dbReference type="PANTHER" id="PTHR46447:SF1">
    <property type="entry name" value="INTERLEUKIN ENHANCER-BINDING FACTOR 2"/>
    <property type="match status" value="1"/>
</dbReference>
<sequence length="325" mass="37718">MRNRFANRKRFSGRKVLNYTYSPKPKLPKRLDFASRVYSTIPFDLYSISNVLTCRNRDENFIKQANILEECVSNRLAQIEPEKEVADQLTIMVPLVISSFDVLGTKNNDPFVEIEEIKVVGSFKMETMIKTKISADVVIVLGKLPTFETVNDIKNNILMYFKKQDEKYNDMTVDDFDGGLIITFETSIVYIYVSTIPNNYIDLVPEKQVSSLMVSKSLMAIEHCRWFEEYSGHEMTKKIIKIMKDFQNRFTVFQKMNVWFIHQLCHHVVYNAIINDDEADVYTVYLKIFQLLACAVMLPGSPIIYDPVTPSNQILKCNKLSFNDQ</sequence>
<dbReference type="GO" id="GO:0071013">
    <property type="term" value="C:catalytic step 2 spliceosome"/>
    <property type="evidence" value="ECO:0007669"/>
    <property type="project" value="TreeGrafter"/>
</dbReference>
<dbReference type="InterPro" id="IPR049401">
    <property type="entry name" value="DZF_dom_N"/>
</dbReference>
<dbReference type="GO" id="GO:0045893">
    <property type="term" value="P:positive regulation of DNA-templated transcription"/>
    <property type="evidence" value="ECO:0007669"/>
    <property type="project" value="TreeGrafter"/>
</dbReference>
<reference evidence="8 9" key="1">
    <citation type="submission" date="2016-04" db="EMBL/GenBank/DDBJ databases">
        <title>The genome of Intoshia linei affirms orthonectids as highly simplified spiralians.</title>
        <authorList>
            <person name="Mikhailov K.V."/>
            <person name="Slusarev G.S."/>
            <person name="Nikitin M.A."/>
            <person name="Logacheva M.D."/>
            <person name="Penin A."/>
            <person name="Aleoshin V."/>
            <person name="Panchin Y.V."/>
        </authorList>
    </citation>
    <scope>NUCLEOTIDE SEQUENCE [LARGE SCALE GENOMIC DNA]</scope>
    <source>
        <strain evidence="8">Intl2013</strain>
        <tissue evidence="8">Whole animal</tissue>
    </source>
</reference>
<feature type="domain" description="DZF" evidence="7">
    <location>
        <begin position="36"/>
        <end position="325"/>
    </location>
</feature>
<keyword evidence="6" id="KW-0539">Nucleus</keyword>
<dbReference type="EMBL" id="LWCA01001131">
    <property type="protein sequence ID" value="OAF65830.1"/>
    <property type="molecule type" value="Genomic_DNA"/>
</dbReference>
<dbReference type="SMART" id="SM00572">
    <property type="entry name" value="DZF"/>
    <property type="match status" value="1"/>
</dbReference>
<evidence type="ECO:0000256" key="4">
    <source>
        <dbReference type="ARBA" id="ARBA00023159"/>
    </source>
</evidence>
<protein>
    <submittedName>
        <fullName evidence="8">Interleukin enhancer-binding factor 2</fullName>
    </submittedName>
</protein>
<dbReference type="Gene3D" id="3.30.460.10">
    <property type="entry name" value="Beta Polymerase, domain 2"/>
    <property type="match status" value="1"/>
</dbReference>
<gene>
    <name evidence="8" type="ORF">A3Q56_06399</name>
</gene>
<evidence type="ECO:0000313" key="8">
    <source>
        <dbReference type="EMBL" id="OAF65830.1"/>
    </source>
</evidence>
<dbReference type="Pfam" id="PF20965">
    <property type="entry name" value="DZF_C"/>
    <property type="match status" value="1"/>
</dbReference>
<organism evidence="8 9">
    <name type="scientific">Intoshia linei</name>
    <dbReference type="NCBI Taxonomy" id="1819745"/>
    <lineage>
        <taxon>Eukaryota</taxon>
        <taxon>Metazoa</taxon>
        <taxon>Spiralia</taxon>
        <taxon>Lophotrochozoa</taxon>
        <taxon>Mesozoa</taxon>
        <taxon>Orthonectida</taxon>
        <taxon>Rhopaluridae</taxon>
        <taxon>Intoshia</taxon>
    </lineage>
</organism>
<dbReference type="InterPro" id="IPR006561">
    <property type="entry name" value="DZF_dom"/>
</dbReference>
<dbReference type="Gene3D" id="1.10.1410.40">
    <property type="match status" value="1"/>
</dbReference>
<keyword evidence="2" id="KW-0805">Transcription regulation</keyword>
<keyword evidence="4" id="KW-0010">Activator</keyword>
<dbReference type="InterPro" id="IPR052134">
    <property type="entry name" value="ILF2"/>
</dbReference>
<evidence type="ECO:0000259" key="7">
    <source>
        <dbReference type="PROSITE" id="PS51703"/>
    </source>
</evidence>
<dbReference type="GO" id="GO:0003725">
    <property type="term" value="F:double-stranded RNA binding"/>
    <property type="evidence" value="ECO:0007669"/>
    <property type="project" value="TreeGrafter"/>
</dbReference>
<dbReference type="Pfam" id="PF07528">
    <property type="entry name" value="DZF_N"/>
    <property type="match status" value="1"/>
</dbReference>
<dbReference type="Proteomes" id="UP000078046">
    <property type="component" value="Unassembled WGS sequence"/>
</dbReference>
<comment type="caution">
    <text evidence="8">The sequence shown here is derived from an EMBL/GenBank/DDBJ whole genome shotgun (WGS) entry which is preliminary data.</text>
</comment>
<dbReference type="SUPFAM" id="SSF81301">
    <property type="entry name" value="Nucleotidyltransferase"/>
    <property type="match status" value="1"/>
</dbReference>
<dbReference type="InterPro" id="IPR049402">
    <property type="entry name" value="DZF_dom_C"/>
</dbReference>
<dbReference type="PROSITE" id="PS51703">
    <property type="entry name" value="DZF"/>
    <property type="match status" value="1"/>
</dbReference>
<dbReference type="AlphaFoldDB" id="A0A177AVG8"/>
<evidence type="ECO:0000256" key="1">
    <source>
        <dbReference type="ARBA" id="ARBA00004123"/>
    </source>
</evidence>
<comment type="subcellular location">
    <subcellularLocation>
        <location evidence="1">Nucleus</location>
    </subcellularLocation>
</comment>